<protein>
    <recommendedName>
        <fullName evidence="1">AAA ATPase AAA+ lid domain-containing protein</fullName>
    </recommendedName>
</protein>
<dbReference type="GO" id="GO:0015630">
    <property type="term" value="C:microtubule cytoskeleton"/>
    <property type="evidence" value="ECO:0007669"/>
    <property type="project" value="TreeGrafter"/>
</dbReference>
<dbReference type="InterPro" id="IPR041569">
    <property type="entry name" value="AAA_lid_3"/>
</dbReference>
<dbReference type="PANTHER" id="PTHR23074:SF19">
    <property type="entry name" value="KATANIN P60 ATPASE-CONTAINING SUBUNIT A1"/>
    <property type="match status" value="1"/>
</dbReference>
<sequence>MLDINMRGLDTESDIDWDFIVKKTEGYSGADIANVCREAAMMPLRRRLKASGINVSEIEQLRKEIDVPVSMQDFRESLQNIQKSVSKANLEFYDEWMKQFGAV</sequence>
<dbReference type="Pfam" id="PF17862">
    <property type="entry name" value="AAA_lid_3"/>
    <property type="match status" value="1"/>
</dbReference>
<organism evidence="2">
    <name type="scientific">Strombidium inclinatum</name>
    <dbReference type="NCBI Taxonomy" id="197538"/>
    <lineage>
        <taxon>Eukaryota</taxon>
        <taxon>Sar</taxon>
        <taxon>Alveolata</taxon>
        <taxon>Ciliophora</taxon>
        <taxon>Intramacronucleata</taxon>
        <taxon>Spirotrichea</taxon>
        <taxon>Oligotrichia</taxon>
        <taxon>Strombidiidae</taxon>
        <taxon>Strombidium</taxon>
    </lineage>
</organism>
<dbReference type="GO" id="GO:0051013">
    <property type="term" value="P:microtubule severing"/>
    <property type="evidence" value="ECO:0007669"/>
    <property type="project" value="TreeGrafter"/>
</dbReference>
<dbReference type="GO" id="GO:0016887">
    <property type="term" value="F:ATP hydrolysis activity"/>
    <property type="evidence" value="ECO:0007669"/>
    <property type="project" value="TreeGrafter"/>
</dbReference>
<dbReference type="SUPFAM" id="SSF52540">
    <property type="entry name" value="P-loop containing nucleoside triphosphate hydrolases"/>
    <property type="match status" value="1"/>
</dbReference>
<dbReference type="Gene3D" id="1.10.8.60">
    <property type="match status" value="1"/>
</dbReference>
<reference evidence="2" key="1">
    <citation type="submission" date="2021-01" db="EMBL/GenBank/DDBJ databases">
        <authorList>
            <person name="Corre E."/>
            <person name="Pelletier E."/>
            <person name="Niang G."/>
            <person name="Scheremetjew M."/>
            <person name="Finn R."/>
            <person name="Kale V."/>
            <person name="Holt S."/>
            <person name="Cochrane G."/>
            <person name="Meng A."/>
            <person name="Brown T."/>
            <person name="Cohen L."/>
        </authorList>
    </citation>
    <scope>NUCLEOTIDE SEQUENCE</scope>
    <source>
        <strain evidence="2">S3</strain>
    </source>
</reference>
<evidence type="ECO:0000259" key="1">
    <source>
        <dbReference type="Pfam" id="PF17862"/>
    </source>
</evidence>
<dbReference type="InterPro" id="IPR050304">
    <property type="entry name" value="MT-severing_AAA_ATPase"/>
</dbReference>
<gene>
    <name evidence="2" type="ORF">SINC0208_LOCUS15338</name>
</gene>
<accession>A0A7S3IZ58</accession>
<evidence type="ECO:0000313" key="2">
    <source>
        <dbReference type="EMBL" id="CAE0334699.1"/>
    </source>
</evidence>
<feature type="domain" description="AAA ATPase AAA+ lid" evidence="1">
    <location>
        <begin position="14"/>
        <end position="58"/>
    </location>
</feature>
<dbReference type="PANTHER" id="PTHR23074">
    <property type="entry name" value="AAA DOMAIN-CONTAINING"/>
    <property type="match status" value="1"/>
</dbReference>
<proteinExistence type="predicted"/>
<dbReference type="AlphaFoldDB" id="A0A7S3IZ58"/>
<dbReference type="EMBL" id="HBIH01038029">
    <property type="protein sequence ID" value="CAE0334699.1"/>
    <property type="molecule type" value="Transcribed_RNA"/>
</dbReference>
<dbReference type="InterPro" id="IPR027417">
    <property type="entry name" value="P-loop_NTPase"/>
</dbReference>
<name>A0A7S3IZ58_9SPIT</name>